<protein>
    <submittedName>
        <fullName evidence="1">Uncharacterized protein</fullName>
    </submittedName>
</protein>
<evidence type="ECO:0000313" key="2">
    <source>
        <dbReference type="Proteomes" id="UP000002945"/>
    </source>
</evidence>
<comment type="caution">
    <text evidence="1">The sequence shown here is derived from an EMBL/GenBank/DDBJ whole genome shotgun (WGS) entry which is preliminary data.</text>
</comment>
<evidence type="ECO:0000313" key="1">
    <source>
        <dbReference type="EMBL" id="EDP94710.1"/>
    </source>
</evidence>
<gene>
    <name evidence="1" type="ORF">KAOT1_00500</name>
</gene>
<dbReference type="AlphaFoldDB" id="A9E9W0"/>
<dbReference type="HOGENOM" id="CLU_2479276_0_0_10"/>
<dbReference type="Proteomes" id="UP000002945">
    <property type="component" value="Unassembled WGS sequence"/>
</dbReference>
<dbReference type="EMBL" id="ABIB01000014">
    <property type="protein sequence ID" value="EDP94710.1"/>
    <property type="molecule type" value="Genomic_DNA"/>
</dbReference>
<keyword evidence="2" id="KW-1185">Reference proteome</keyword>
<organism evidence="1 2">
    <name type="scientific">Kordia algicida OT-1</name>
    <dbReference type="NCBI Taxonomy" id="391587"/>
    <lineage>
        <taxon>Bacteria</taxon>
        <taxon>Pseudomonadati</taxon>
        <taxon>Bacteroidota</taxon>
        <taxon>Flavobacteriia</taxon>
        <taxon>Flavobacteriales</taxon>
        <taxon>Flavobacteriaceae</taxon>
        <taxon>Kordia</taxon>
    </lineage>
</organism>
<name>A9E9W0_9FLAO</name>
<accession>A9E9W0</accession>
<proteinExistence type="predicted"/>
<sequence>MVLFFIFTVNNLNATVNDFEADVTNYETPCEAYAQRAATSESFAYGGQSGYTDEEYFNAYVDYLNYCSYDVWNESSSGAVPAQPVFL</sequence>
<dbReference type="STRING" id="391587.KAOT1_00500"/>
<reference evidence="1 2" key="1">
    <citation type="journal article" date="2011" name="J. Bacteriol.">
        <title>Genome sequence of the algicidal bacterium Kordia algicida OT-1.</title>
        <authorList>
            <person name="Lee H.S."/>
            <person name="Kang S.G."/>
            <person name="Kwon K.K."/>
            <person name="Lee J.H."/>
            <person name="Kim S.J."/>
        </authorList>
    </citation>
    <scope>NUCLEOTIDE SEQUENCE [LARGE SCALE GENOMIC DNA]</scope>
    <source>
        <strain evidence="1 2">OT-1</strain>
    </source>
</reference>